<dbReference type="RefSeq" id="XP_952797.1">
    <property type="nucleotide sequence ID" value="XM_947704.1"/>
</dbReference>
<dbReference type="InterPro" id="IPR007480">
    <property type="entry name" value="DUF529"/>
</dbReference>
<gene>
    <name evidence="2" type="ORF">TA09140</name>
</gene>
<evidence type="ECO:0000256" key="1">
    <source>
        <dbReference type="SAM" id="SignalP"/>
    </source>
</evidence>
<feature type="signal peptide" evidence="1">
    <location>
        <begin position="1"/>
        <end position="24"/>
    </location>
</feature>
<dbReference type="InParanoid" id="Q4UAH9"/>
<organism evidence="2 3">
    <name type="scientific">Theileria annulata</name>
    <dbReference type="NCBI Taxonomy" id="5874"/>
    <lineage>
        <taxon>Eukaryota</taxon>
        <taxon>Sar</taxon>
        <taxon>Alveolata</taxon>
        <taxon>Apicomplexa</taxon>
        <taxon>Aconoidasida</taxon>
        <taxon>Piroplasmida</taxon>
        <taxon>Theileriidae</taxon>
        <taxon>Theileria</taxon>
    </lineage>
</organism>
<dbReference type="OrthoDB" id="10579604at2759"/>
<name>Q4UAH9_THEAN</name>
<dbReference type="OMA" id="THGDSEN"/>
<protein>
    <submittedName>
        <fullName evidence="2">SfiI-subtelomeric related protein family member, putative</fullName>
    </submittedName>
</protein>
<dbReference type="EMBL" id="CR940353">
    <property type="protein sequence ID" value="CAI76172.1"/>
    <property type="molecule type" value="Genomic_DNA"/>
</dbReference>
<reference evidence="2 3" key="1">
    <citation type="journal article" date="2005" name="Science">
        <title>Genome of the host-cell transforming parasite Theileria annulata compared with T. parva.</title>
        <authorList>
            <person name="Pain A."/>
            <person name="Renauld H."/>
            <person name="Berriman M."/>
            <person name="Murphy L."/>
            <person name="Yeats C.A."/>
            <person name="Weir W."/>
            <person name="Kerhornou A."/>
            <person name="Aslett M."/>
            <person name="Bishop R."/>
            <person name="Bouchier C."/>
            <person name="Cochet M."/>
            <person name="Coulson R.M.R."/>
            <person name="Cronin A."/>
            <person name="de Villiers E.P."/>
            <person name="Fraser A."/>
            <person name="Fosker N."/>
            <person name="Gardner M."/>
            <person name="Goble A."/>
            <person name="Griffiths-Jones S."/>
            <person name="Harris D.E."/>
            <person name="Katzer F."/>
            <person name="Larke N."/>
            <person name="Lord A."/>
            <person name="Maser P."/>
            <person name="McKellar S."/>
            <person name="Mooney P."/>
            <person name="Morton F."/>
            <person name="Nene V."/>
            <person name="O'Neil S."/>
            <person name="Price C."/>
            <person name="Quail M.A."/>
            <person name="Rabbinowitsch E."/>
            <person name="Rawlings N.D."/>
            <person name="Rutter S."/>
            <person name="Saunders D."/>
            <person name="Seeger K."/>
            <person name="Shah T."/>
            <person name="Squares R."/>
            <person name="Squares S."/>
            <person name="Tivey A."/>
            <person name="Walker A.R."/>
            <person name="Woodward J."/>
            <person name="Dobbelaere D.A.E."/>
            <person name="Langsley G."/>
            <person name="Rajandream M.A."/>
            <person name="McKeever D."/>
            <person name="Shiels B."/>
            <person name="Tait A."/>
            <person name="Barrell B.G."/>
            <person name="Hall N."/>
        </authorList>
    </citation>
    <scope>NUCLEOTIDE SEQUENCE [LARGE SCALE GENOMIC DNA]</scope>
    <source>
        <strain evidence="3">Ankara</strain>
    </source>
</reference>
<sequence length="355" mass="40897">MKKSNRLTYAVSSVLLLLVCGVSAGILVKINFFPTDSVAKSTTRLVGSANSPESKSVVEMVDLDLNKRTLTNFKYYENSFGVKFVVKNGFGIRRIFDSTKPFEMIYSSDDPLEYATQVTVNNSFKPFETNVMVLLSNNKVILRRQSVYNFFEDSGLDLNFSKLKFYNSKNHELDSKKFMPNLYNLSYGYQFTHTHTYTNTHTNKVNEEFVTKIEFNGRVVYNYNDDVNFGILSGVYYDFMKNSFFLVNTGNETKELVFGKYKFLELKLQREDKKLVEKGYLASPGTVFNKVFDGENLVWSSEEPNESAVKVLVKMKSDVEMLGIIMQNGTFLLFQNSDNKWDNITQRLLYTQLTH</sequence>
<proteinExistence type="predicted"/>
<accession>Q4UAH9</accession>
<dbReference type="GeneID" id="3863240"/>
<dbReference type="Proteomes" id="UP000001950">
    <property type="component" value="Chromosome 4"/>
</dbReference>
<keyword evidence="1" id="KW-0732">Signal</keyword>
<dbReference type="eggNOG" id="ENOG502QWZA">
    <property type="taxonomic scope" value="Eukaryota"/>
</dbReference>
<evidence type="ECO:0000313" key="2">
    <source>
        <dbReference type="EMBL" id="CAI76172.1"/>
    </source>
</evidence>
<evidence type="ECO:0000313" key="3">
    <source>
        <dbReference type="Proteomes" id="UP000001950"/>
    </source>
</evidence>
<dbReference type="AlphaFoldDB" id="Q4UAH9"/>
<dbReference type="Pfam" id="PF04385">
    <property type="entry name" value="FAINT"/>
    <property type="match status" value="1"/>
</dbReference>
<dbReference type="KEGG" id="tan:TA09140"/>
<feature type="chain" id="PRO_5004245136" evidence="1">
    <location>
        <begin position="25"/>
        <end position="355"/>
    </location>
</feature>
<keyword evidence="3" id="KW-1185">Reference proteome</keyword>
<dbReference type="VEuPathDB" id="PiroplasmaDB:TA09140"/>